<feature type="chain" id="PRO_5025469618" description="Lipoprotein" evidence="1">
    <location>
        <begin position="22"/>
        <end position="154"/>
    </location>
</feature>
<reference evidence="2" key="1">
    <citation type="submission" date="2020-02" db="EMBL/GenBank/DDBJ databases">
        <authorList>
            <person name="Chen W.-M."/>
        </authorList>
    </citation>
    <scope>NUCLEOTIDE SEQUENCE</scope>
    <source>
        <strain evidence="2">NBD-18</strain>
    </source>
</reference>
<name>A0A6B2QVX5_9BURK</name>
<accession>A0A6B2QVX5</accession>
<dbReference type="AlphaFoldDB" id="A0A6B2QVX5"/>
<feature type="signal peptide" evidence="1">
    <location>
        <begin position="1"/>
        <end position="21"/>
    </location>
</feature>
<sequence length="154" mass="16583">MKAPWSVLSITAMCVTLVACGGTKNVSRAPETSNAVQVTFSNSTTSDVLARLAKKCSQIGSAVKEIKSDSITCVRRLSDSDAALVDISSDTTRLSKPENRIKFTAQPDGRDVIVTTQQWAEIPNVPGQSTRVDLNHAKQKDNLRKIMVSMGGTM</sequence>
<comment type="caution">
    <text evidence="2">The sequence shown here is derived from an EMBL/GenBank/DDBJ whole genome shotgun (WGS) entry which is preliminary data.</text>
</comment>
<organism evidence="2">
    <name type="scientific">Sheuella amnicola</name>
    <dbReference type="NCBI Taxonomy" id="2707330"/>
    <lineage>
        <taxon>Bacteria</taxon>
        <taxon>Pseudomonadati</taxon>
        <taxon>Pseudomonadota</taxon>
        <taxon>Betaproteobacteria</taxon>
        <taxon>Burkholderiales</taxon>
        <taxon>Alcaligenaceae</taxon>
        <taxon>Sheuella</taxon>
    </lineage>
</organism>
<keyword evidence="1" id="KW-0732">Signal</keyword>
<dbReference type="RefSeq" id="WP_163651352.1">
    <property type="nucleotide sequence ID" value="NZ_JAAGRN010000001.1"/>
</dbReference>
<proteinExistence type="predicted"/>
<dbReference type="EMBL" id="JAAGRN010000001">
    <property type="protein sequence ID" value="NDY82073.1"/>
    <property type="molecule type" value="Genomic_DNA"/>
</dbReference>
<evidence type="ECO:0000313" key="2">
    <source>
        <dbReference type="EMBL" id="NDY82073.1"/>
    </source>
</evidence>
<gene>
    <name evidence="2" type="ORF">G3I67_02405</name>
</gene>
<dbReference type="PROSITE" id="PS51257">
    <property type="entry name" value="PROKAR_LIPOPROTEIN"/>
    <property type="match status" value="1"/>
</dbReference>
<evidence type="ECO:0008006" key="3">
    <source>
        <dbReference type="Google" id="ProtNLM"/>
    </source>
</evidence>
<evidence type="ECO:0000256" key="1">
    <source>
        <dbReference type="SAM" id="SignalP"/>
    </source>
</evidence>
<protein>
    <recommendedName>
        <fullName evidence="3">Lipoprotein</fullName>
    </recommendedName>
</protein>